<sequence length="2875" mass="312756">MAQAEPIAIVGSGCRFAGGVDSPSKLWELLREPRDIRREIPRERFSVQGFYHPDGAYHGHSNVQHAYLLEQDPSHFDTDFFGIKPSEAKSMDPQQRILMETVYEAIEAAGMTISGLKGSDTSVFAGLMTNDYGMLLTRDLAHVPTYHATGISSAIVSNRVSYFFDWHGPSMTVDTGCSASLVALHLAVQSLRNGECGMALACGTNLILGPEYFVIESKLKMLSPDGQSKMWDQDANGYARGDGVTAVVLKTLSAALADGDHIECIIRETGLNQDGATPGITMPSASAQEALIRNVYAKAGLDLRSDTDRPQYFEAHGTGTPAGDPIEANAIQDAFFREPLHPTNGKSDVEEHPLYVGSIKTVLGHTEGSAGIAAILKTSLALQNATIPPNLLFNQLSDRVAPFYNGLEIARSAKPWPKLAPGQVRRASVNSFGFGGANAHAILESYEPPYHNGYSAHDLRLFTPFVFSSSSEKLLLATLQAYGSHLSESPDVNVGDLAWTLRQKRSLLPYRLSITADSIPDLASKIQTRLEQDGPSVGVRALPISTPGARHQILGVFTGQGAQYARMGAELIEQSLIARTIIDGLDQMLSELPLDDRPTWSLQSEILASAEKSRTHEARISQPVCTAVQIMVVDLLRHAKVEFAAVVGHSSGEIAAAYAAGFLTIREAIYIAYYRGLHLGLASSPRGPKTRGAMLAVGSSMKEMSELCNSDRFAGRISIAASNSSSSLTISGDEDAIDELKRMLDREAKFNRRLKVDKAYHSAHMKPCFEPYVASLNACARTKQTQKPNTHCLWFSSVYDEAIDPLQGVTAAYWAENMTKPVLFSQALTRATIQSTFDIALEVGPHPALAGPASQTIGEVRPSDNAIPYLAMLRRGTSALDAFSTGLGELWSRLDHSAINLDSYERALHGGKLNVSVVKGLPSRPWDHSTKHWHEARASRNMRLRTQRVHPLLGDATPDSTPHHLSWRNLLRIKEMEWLSGHEIQGQAVFPAAGYICSALEASRLLADKRNILLLELQDFAIHQAVPLPADDAGVEVLIELADVSTSRAGCVEAVFTYSAALGADAEDLTLAASARVTVKFGTPSTSTLPGSSTGAKLTHATNVDVEDYYSALAKHGYNFSGRFCSLSQLTRKHRISSSLVKIDPSQDGDASLLLHPAELDAAFQAILLAISYPNDEQLHTLHLPTQVRHIRVNPALCNTSDMREARFAPIEGRLVDVGVDSGIVGDVYFYSDSSPDAAMIQLQGARLVPLGGSASIEEDKQLYSTVHWIDSGLDGISHTRVHPDQSEMMKALERLSTFYLRQIEQELPADSPARSERPISFYLDHARRTTSLIDNGKHGWANKDWKDDTLHSVMDATTTFQKLPDVRLMHLVGQSMPRVLAGKTTMMEEFRRSNLLREYYAHGAVTQASASWIVDMMKQIVDRYPHLNILEIGAGAGQSVTERIPQAINSTLFNYTYANISGSIQKDGSAFFSEPNDPKPVKIFDAEADPASQGYVEGSYDVVIAFWVIHATTNLELTLRNLRRLLKPGGYLIIAEGGYNSSSGDGGLNFIFGTLPGWWLGADQGRVLSPYLSMAEWKQLLEATGFSGIEVSPPTELAETFGVATFVSQAVDDQMSYLRDPIGSASAVSPVEDLVLIGGRTHRSAHLMDGLQQYFSTSVAQLRVFGTLEEVDHVTLSQATTMVSLTELDEPVFLDMTAARFDAFKTLFGTGKTLLWVTNGRLTDEPYVNLTLGFGRTAVVETPDLRLQQLDLEDPQTTDPLLIAKTLLRFVQAVPESALWSVEPEIVVDSAGRELVPRLRPIPALNDRYNSSKRRIERKVGLEECLVSLEVTDEGYTAKVNANHTPDAGADLARAFLNLKTLYTSTNAIKTTVGHKFIVLCQDPTTHFMVLALVPSLASTYRLPVESVVLLGTSYDATFLSHLAAHLISVSILDTVRAGQLVALHNAKDPLATAIKVQASFRGIELLFTADSTVTDAVEPNLRLPPYMTQSELNHLLPGDISLFVGLSNSAEVRWLNEETIMSNLPTHCRRETVKTLSARQGLSSTTGTAEAIRTALKHIGTNLITGLPTTITVSSLLEPDHVLEDPLTVVDWTAHTPLLAAVTQLDAQQMFDDNKTYWILGLSAALAVSLFDWMIEKGAKNLVFTSRRPQLEEAWIESHKSRGVRVLALPCDITNEDALKTAHSTICSSLPPVGGILNGAALFRDTSISNMSLDQLYDVLRPKVLGSLYLDQLFYDQPLDFFILTASITGLLGSAGQANYTAANQFLCGLAGQRRKRGLAATAINLGAIAGVGLLEREDKKVLESIMQRLSLMPVSEGDFHQIIAEAIEFGRPDSSLHGPELTTALRAISRDTPNPPAIFTNPLLSHYLSAESDDKGARGPKGAKPIKELLAECETEEELQNIVKGAFSNELRKTLQSTSSDDDLMEMRSADLGIDSLVSIDLRTWFTKNLKVNMPVLKILSNDTIISLVLFAAENVPSEMVPNIASRAASNAHSDGNGTVNGNGAHANGAELDWDVETSPPSDLAEAATAAAVGITANPDPSTVLLTGASGLLGHHILTALLEQTSVKKIICIAVRRLQERLDSGELPTDKRIVYHQGELDAPRLGLSQEEAATIFGEIGAVIHNGADTSHLKSYYDLRPANVDSTIELIRWCLPRKIPMHFVSSNAVGRYSNKEEIGEVAINSPRSPKPPADGSSGYRSTKWVAEGLLEKVSDTYALPIWIHRPSTIIRTGKDAEGLAAQLDWMNALIQYMDKLSAVPKLNHVTGFLDLVHARTVCTGIVDHVIGGNERVTGGKVRYVHHMGDLLLPLARLEAIGEGSGKKFRQLPREEWTSEAVTAGMHPAVVVLLEMMDAPGLKGPPLFVKGPGSPHEP</sequence>
<name>A0ACB6S8K1_9PLEO</name>
<dbReference type="Proteomes" id="UP000799754">
    <property type="component" value="Unassembled WGS sequence"/>
</dbReference>
<gene>
    <name evidence="1" type="ORF">BU25DRAFT_484755</name>
</gene>
<protein>
    <submittedName>
        <fullName evidence="1">Polyketide synthase</fullName>
    </submittedName>
</protein>
<reference evidence="1" key="1">
    <citation type="journal article" date="2020" name="Stud. Mycol.">
        <title>101 Dothideomycetes genomes: a test case for predicting lifestyles and emergence of pathogens.</title>
        <authorList>
            <person name="Haridas S."/>
            <person name="Albert R."/>
            <person name="Binder M."/>
            <person name="Bloem J."/>
            <person name="Labutti K."/>
            <person name="Salamov A."/>
            <person name="Andreopoulos B."/>
            <person name="Baker S."/>
            <person name="Barry K."/>
            <person name="Bills G."/>
            <person name="Bluhm B."/>
            <person name="Cannon C."/>
            <person name="Castanera R."/>
            <person name="Culley D."/>
            <person name="Daum C."/>
            <person name="Ezra D."/>
            <person name="Gonzalez J."/>
            <person name="Henrissat B."/>
            <person name="Kuo A."/>
            <person name="Liang C."/>
            <person name="Lipzen A."/>
            <person name="Lutzoni F."/>
            <person name="Magnuson J."/>
            <person name="Mondo S."/>
            <person name="Nolan M."/>
            <person name="Ohm R."/>
            <person name="Pangilinan J."/>
            <person name="Park H.-J."/>
            <person name="Ramirez L."/>
            <person name="Alfaro M."/>
            <person name="Sun H."/>
            <person name="Tritt A."/>
            <person name="Yoshinaga Y."/>
            <person name="Zwiers L.-H."/>
            <person name="Turgeon B."/>
            <person name="Goodwin S."/>
            <person name="Spatafora J."/>
            <person name="Crous P."/>
            <person name="Grigoriev I."/>
        </authorList>
    </citation>
    <scope>NUCLEOTIDE SEQUENCE</scope>
    <source>
        <strain evidence="1">CBS 525.71</strain>
    </source>
</reference>
<organism evidence="1 2">
    <name type="scientific">Macroventuria anomochaeta</name>
    <dbReference type="NCBI Taxonomy" id="301207"/>
    <lineage>
        <taxon>Eukaryota</taxon>
        <taxon>Fungi</taxon>
        <taxon>Dikarya</taxon>
        <taxon>Ascomycota</taxon>
        <taxon>Pezizomycotina</taxon>
        <taxon>Dothideomycetes</taxon>
        <taxon>Pleosporomycetidae</taxon>
        <taxon>Pleosporales</taxon>
        <taxon>Pleosporineae</taxon>
        <taxon>Didymellaceae</taxon>
        <taxon>Macroventuria</taxon>
    </lineage>
</organism>
<evidence type="ECO:0000313" key="1">
    <source>
        <dbReference type="EMBL" id="KAF2630541.1"/>
    </source>
</evidence>
<comment type="caution">
    <text evidence="1">The sequence shown here is derived from an EMBL/GenBank/DDBJ whole genome shotgun (WGS) entry which is preliminary data.</text>
</comment>
<keyword evidence="2" id="KW-1185">Reference proteome</keyword>
<proteinExistence type="predicted"/>
<evidence type="ECO:0000313" key="2">
    <source>
        <dbReference type="Proteomes" id="UP000799754"/>
    </source>
</evidence>
<dbReference type="EMBL" id="MU006707">
    <property type="protein sequence ID" value="KAF2630541.1"/>
    <property type="molecule type" value="Genomic_DNA"/>
</dbReference>
<accession>A0ACB6S8K1</accession>